<dbReference type="CDD" id="cd22954">
    <property type="entry name" value="PLL_lectin"/>
    <property type="match status" value="1"/>
</dbReference>
<name>A0ABR4AHM9_9LECA</name>
<accession>A0ABR4AHM9</accession>
<evidence type="ECO:0000313" key="2">
    <source>
        <dbReference type="EMBL" id="KAL2044598.1"/>
    </source>
</evidence>
<dbReference type="SUPFAM" id="SSF89372">
    <property type="entry name" value="Fucose-specific lectin"/>
    <property type="match status" value="2"/>
</dbReference>
<organism evidence="2 3">
    <name type="scientific">Lepraria finkii</name>
    <dbReference type="NCBI Taxonomy" id="1340010"/>
    <lineage>
        <taxon>Eukaryota</taxon>
        <taxon>Fungi</taxon>
        <taxon>Dikarya</taxon>
        <taxon>Ascomycota</taxon>
        <taxon>Pezizomycotina</taxon>
        <taxon>Lecanoromycetes</taxon>
        <taxon>OSLEUM clade</taxon>
        <taxon>Lecanoromycetidae</taxon>
        <taxon>Lecanorales</taxon>
        <taxon>Lecanorineae</taxon>
        <taxon>Stereocaulaceae</taxon>
        <taxon>Lepraria</taxon>
    </lineage>
</organism>
<dbReference type="Proteomes" id="UP001590951">
    <property type="component" value="Unassembled WGS sequence"/>
</dbReference>
<keyword evidence="3" id="KW-1185">Reference proteome</keyword>
<comment type="caution">
    <text evidence="2">The sequence shown here is derived from an EMBL/GenBank/DDBJ whole genome shotgun (WGS) entry which is preliminary data.</text>
</comment>
<dbReference type="Gene3D" id="2.120.10.70">
    <property type="entry name" value="Fucose-specific lectin"/>
    <property type="match status" value="2"/>
</dbReference>
<dbReference type="InterPro" id="IPR058502">
    <property type="entry name" value="PLL-like_beta-prop"/>
</dbReference>
<evidence type="ECO:0000259" key="1">
    <source>
        <dbReference type="Pfam" id="PF26607"/>
    </source>
</evidence>
<evidence type="ECO:0000313" key="3">
    <source>
        <dbReference type="Proteomes" id="UP001590951"/>
    </source>
</evidence>
<sequence length="312" mass="34075">MDVFGNNMDTRALSHKFWDGYQWQPSVQDLENLGDNYGGPPGAVSGNTSIMDIFTVGRDSSLQHKYFDGTAWKPSETEMDILSDSGVLDIGFAPSATSWAPGRLDIFSRGTDGTLLHKYFDGSSWGPSYTGLEDLGGDMLTGSAAISWGPNRNDIFAVELLTGLVHKYWDGSNWSDWEDLGAGSLFYETPAVVSWAENRLDVFAINSDGSLTHAYWDGSQWKIEDLGGSKLTGTVAAVSWAVGRIDIVALGQDAGYYYKYFDGSNWSDWFPKGGSFSSAPSVVSCKTFFQGFPLHINILFGLSLSLFEVADT</sequence>
<reference evidence="2 3" key="1">
    <citation type="submission" date="2024-09" db="EMBL/GenBank/DDBJ databases">
        <title>Rethinking Asexuality: The Enigmatic Case of Functional Sexual Genes in Lepraria (Stereocaulaceae).</title>
        <authorList>
            <person name="Doellman M."/>
            <person name="Sun Y."/>
            <person name="Barcenas-Pena A."/>
            <person name="Lumbsch H.T."/>
            <person name="Grewe F."/>
        </authorList>
    </citation>
    <scope>NUCLEOTIDE SEQUENCE [LARGE SCALE GENOMIC DNA]</scope>
    <source>
        <strain evidence="2 3">Grewe 0041</strain>
    </source>
</reference>
<dbReference type="Pfam" id="PF26607">
    <property type="entry name" value="DUF8189"/>
    <property type="match status" value="1"/>
</dbReference>
<protein>
    <recommendedName>
        <fullName evidence="1">PLL-like beta propeller domain-containing protein</fullName>
    </recommendedName>
</protein>
<dbReference type="EMBL" id="JBHFEH010000184">
    <property type="protein sequence ID" value="KAL2044598.1"/>
    <property type="molecule type" value="Genomic_DNA"/>
</dbReference>
<proteinExistence type="predicted"/>
<gene>
    <name evidence="2" type="ORF">ABVK25_012330</name>
</gene>
<feature type="domain" description="PLL-like beta propeller" evidence="1">
    <location>
        <begin position="31"/>
        <end position="284"/>
    </location>
</feature>